<protein>
    <submittedName>
        <fullName evidence="1">Uncharacterized protein</fullName>
    </submittedName>
</protein>
<name>A0ABS7J183_9SPHN</name>
<dbReference type="InterPro" id="IPR054268">
    <property type="entry name" value="DUF6999"/>
</dbReference>
<keyword evidence="2" id="KW-1185">Reference proteome</keyword>
<organism evidence="1 2">
    <name type="scientific">Qipengyuania polymorpha</name>
    <dbReference type="NCBI Taxonomy" id="2867234"/>
    <lineage>
        <taxon>Bacteria</taxon>
        <taxon>Pseudomonadati</taxon>
        <taxon>Pseudomonadota</taxon>
        <taxon>Alphaproteobacteria</taxon>
        <taxon>Sphingomonadales</taxon>
        <taxon>Erythrobacteraceae</taxon>
        <taxon>Qipengyuania</taxon>
    </lineage>
</organism>
<reference evidence="1 2" key="1">
    <citation type="submission" date="2021-08" db="EMBL/GenBank/DDBJ databases">
        <title>Comparative Genomics Analysis of the Genus Qipengyuania Reveals Extensive Genetic Diversity and Metabolic Versatility, Including the Description of Fifteen Novel Species.</title>
        <authorList>
            <person name="Liu Y."/>
        </authorList>
    </citation>
    <scope>NUCLEOTIDE SEQUENCE [LARGE SCALE GENOMIC DNA]</scope>
    <source>
        <strain evidence="1 2">1NDH17</strain>
    </source>
</reference>
<evidence type="ECO:0000313" key="2">
    <source>
        <dbReference type="Proteomes" id="UP000783253"/>
    </source>
</evidence>
<comment type="caution">
    <text evidence="1">The sequence shown here is derived from an EMBL/GenBank/DDBJ whole genome shotgun (WGS) entry which is preliminary data.</text>
</comment>
<evidence type="ECO:0000313" key="1">
    <source>
        <dbReference type="EMBL" id="MBX7458080.1"/>
    </source>
</evidence>
<dbReference type="Proteomes" id="UP000783253">
    <property type="component" value="Unassembled WGS sequence"/>
</dbReference>
<sequence>MSDAKVAKRPHPGTAHDEPIVHAFGVHDPADPDPWAALAMDRSLPFDPAAKAALLRDQRSASRQFLLPFVRPLARLTIVLAQVFKAVFPRFPHAPKFLHWMIATGMKRFLTPDANWLILRHFHLGSQILLFIADNVTPGFRPVLEPMDPKDVDGVRDNLFLKHDLNIYNFLIQLSHEMDKRGVSLKKAESLDFSAIDPEAVKIDDMPKGRFNKIDLQTAIEMYTPAYAFWLTDRDFWRAANSLQLDETIGLYCARLTGEEQHLAMVTNAHPLVPESTLKAGFRLMLHGLSTEVLHGFLVELKQRQAAERGKTAPAQG</sequence>
<proteinExistence type="predicted"/>
<dbReference type="RefSeq" id="WP_221573474.1">
    <property type="nucleotide sequence ID" value="NZ_JAIGNK010000002.1"/>
</dbReference>
<dbReference type="EMBL" id="JAIGNK010000002">
    <property type="protein sequence ID" value="MBX7458080.1"/>
    <property type="molecule type" value="Genomic_DNA"/>
</dbReference>
<dbReference type="Pfam" id="PF22523">
    <property type="entry name" value="DUF6999"/>
    <property type="match status" value="1"/>
</dbReference>
<gene>
    <name evidence="1" type="ORF">K3152_07455</name>
</gene>
<accession>A0ABS7J183</accession>